<accession>A0A0K2H3H3</accession>
<dbReference type="PATRIC" id="fig|1408189.4.peg.1656"/>
<dbReference type="STRING" id="1408189.CLAC_08260"/>
<dbReference type="InterPro" id="IPR020568">
    <property type="entry name" value="Ribosomal_Su5_D2-typ_SF"/>
</dbReference>
<evidence type="ECO:0000313" key="2">
    <source>
        <dbReference type="Proteomes" id="UP000058446"/>
    </source>
</evidence>
<dbReference type="Gene3D" id="3.30.230.10">
    <property type="match status" value="1"/>
</dbReference>
<gene>
    <name evidence="1" type="ORF">CLAC_08260</name>
</gene>
<name>A0A0K2H3H3_9CORY</name>
<organism evidence="1 2">
    <name type="scientific">Corynebacterium lactis RW2-5</name>
    <dbReference type="NCBI Taxonomy" id="1408189"/>
    <lineage>
        <taxon>Bacteria</taxon>
        <taxon>Bacillati</taxon>
        <taxon>Actinomycetota</taxon>
        <taxon>Actinomycetes</taxon>
        <taxon>Mycobacteriales</taxon>
        <taxon>Corynebacteriaceae</taxon>
        <taxon>Corynebacterium</taxon>
    </lineage>
</organism>
<dbReference type="KEGG" id="clw:CLAC_08260"/>
<reference evidence="1 2" key="1">
    <citation type="submission" date="2013-10" db="EMBL/GenBank/DDBJ databases">
        <title>Complete genome sequence of Corynebacterium lactis DSM 45799(T), isolated from raw cow milk.</title>
        <authorList>
            <person name="Ruckert C."/>
            <person name="Albersmeier A."/>
            <person name="Lipski A."/>
            <person name="Kalinowski J."/>
        </authorList>
    </citation>
    <scope>NUCLEOTIDE SEQUENCE [LARGE SCALE GENOMIC DNA]</scope>
    <source>
        <strain evidence="1 2">RW2-5</strain>
    </source>
</reference>
<sequence>MPAAPAVVNDVFDATGPGATVAYAPGSIDLLGEDCSSSGGMLLASAIPVHAAVGVEEIEEQKLIVTYKRDTTTMDFPDSAPEGFGPIPSAVATAIVALQHGVHLVPRTSGGLKVTIASTIASSRGFGEIPAIQSALALALNARFGDRDDVPTRARMATAIHEAMTQVKDDSWPLYPYTVSLRSKPDAILCINHADEAVTQTTRPQSLNLTVAYSPDITGGSPTVERYSFFREACDAFGVPTLASLPEAQGRVADWVRARHEVHPDEEAPTIGRAVQWLDDADASSDRARAVIGHIRHSDIDAAIAGVARDIEQRDSVPSAGSALGQIASTAAETAEASAIRCSPCPGAALVIWSPSDSAEPLQHALSDAGAQVLRIAETSAGAVVV</sequence>
<protein>
    <recommendedName>
        <fullName evidence="3">Galactokinase</fullName>
    </recommendedName>
</protein>
<dbReference type="RefSeq" id="WP_053412481.1">
    <property type="nucleotide sequence ID" value="NZ_CP006841.1"/>
</dbReference>
<dbReference type="Proteomes" id="UP000058446">
    <property type="component" value="Chromosome"/>
</dbReference>
<dbReference type="SUPFAM" id="SSF54211">
    <property type="entry name" value="Ribosomal protein S5 domain 2-like"/>
    <property type="match status" value="1"/>
</dbReference>
<proteinExistence type="predicted"/>
<dbReference type="EMBL" id="CP006841">
    <property type="protein sequence ID" value="ALA68587.1"/>
    <property type="molecule type" value="Genomic_DNA"/>
</dbReference>
<evidence type="ECO:0000313" key="1">
    <source>
        <dbReference type="EMBL" id="ALA68587.1"/>
    </source>
</evidence>
<keyword evidence="2" id="KW-1185">Reference proteome</keyword>
<evidence type="ECO:0008006" key="3">
    <source>
        <dbReference type="Google" id="ProtNLM"/>
    </source>
</evidence>
<dbReference type="InterPro" id="IPR014721">
    <property type="entry name" value="Ribsml_uS5_D2-typ_fold_subgr"/>
</dbReference>
<dbReference type="OrthoDB" id="4427597at2"/>
<dbReference type="AlphaFoldDB" id="A0A0K2H3H3"/>